<dbReference type="EMBL" id="CP097966">
    <property type="protein sequence ID" value="URQ63066.1"/>
    <property type="molecule type" value="Genomic_DNA"/>
</dbReference>
<dbReference type="PANTHER" id="PTHR43071">
    <property type="entry name" value="2-AMINO-4-HYDROXY-6-HYDROXYMETHYLDIHYDROPTERIDINE PYROPHOSPHOKINASE"/>
    <property type="match status" value="1"/>
</dbReference>
<dbReference type="GO" id="GO:0046656">
    <property type="term" value="P:folic acid biosynthetic process"/>
    <property type="evidence" value="ECO:0007669"/>
    <property type="project" value="UniProtKB-KW"/>
</dbReference>
<reference evidence="9" key="1">
    <citation type="submission" date="2022-05" db="EMBL/GenBank/DDBJ databases">
        <title>Single-amplified genomics reveal most streamlined microbe among free-living bacteria.</title>
        <authorList>
            <person name="Roda-Garcia J."/>
            <person name="Haro-Moreno J.M."/>
            <person name="Rodriguez-Valera F."/>
            <person name="Almagro-Moreno S."/>
            <person name="Lopez-Perez M."/>
        </authorList>
    </citation>
    <scope>NUCLEOTIDE SEQUENCE</scope>
    <source>
        <strain evidence="9">TMED112-D2-2</strain>
    </source>
</reference>
<sequence>MNKFYVLVGSNIKPQINIEKGIDLIHKSKIIEIESMSKEYHSDPVGMDGNSFINMVLKCKTKSSFRETLSELKKIELHCGRTRDPNNKFTPRTLDLDIIDWNSEEAIIEGYQMPDPDIKKHDFIKIPYSEIKD</sequence>
<dbReference type="NCBIfam" id="TIGR01498">
    <property type="entry name" value="folK"/>
    <property type="match status" value="1"/>
</dbReference>
<comment type="pathway">
    <text evidence="1">Cofactor biosynthesis; tetrahydrofolate biosynthesis; 2-amino-4-hydroxy-6-hydroxymethyl-7,8-dihydropteridine diphosphate from 7,8-dihydroneopterin triphosphate: step 4/4.</text>
</comment>
<accession>A0A9Q8TYC2</accession>
<evidence type="ECO:0000256" key="4">
    <source>
        <dbReference type="ARBA" id="ARBA00022741"/>
    </source>
</evidence>
<feature type="domain" description="7,8-dihydro-6-hydroxymethylpterin-pyrophosphokinase" evidence="8">
    <location>
        <begin position="5"/>
        <end position="132"/>
    </location>
</feature>
<keyword evidence="7" id="KW-0289">Folate biosynthesis</keyword>
<dbReference type="Proteomes" id="UP001056381">
    <property type="component" value="Chromosome"/>
</dbReference>
<dbReference type="GO" id="GO:0016301">
    <property type="term" value="F:kinase activity"/>
    <property type="evidence" value="ECO:0007669"/>
    <property type="project" value="UniProtKB-KW"/>
</dbReference>
<dbReference type="GO" id="GO:0003848">
    <property type="term" value="F:2-amino-4-hydroxy-6-hydroxymethyldihydropteridine diphosphokinase activity"/>
    <property type="evidence" value="ECO:0007669"/>
    <property type="project" value="UniProtKB-EC"/>
</dbReference>
<dbReference type="SUPFAM" id="SSF55083">
    <property type="entry name" value="6-hydroxymethyl-7,8-dihydropterin pyrophosphokinase, HPPK"/>
    <property type="match status" value="1"/>
</dbReference>
<dbReference type="EC" id="2.7.6.3" evidence="2"/>
<dbReference type="GO" id="GO:0005524">
    <property type="term" value="F:ATP binding"/>
    <property type="evidence" value="ECO:0007669"/>
    <property type="project" value="UniProtKB-KW"/>
</dbReference>
<keyword evidence="6" id="KW-0067">ATP-binding</keyword>
<evidence type="ECO:0000256" key="2">
    <source>
        <dbReference type="ARBA" id="ARBA00013253"/>
    </source>
</evidence>
<dbReference type="Pfam" id="PF01288">
    <property type="entry name" value="HPPK"/>
    <property type="match status" value="1"/>
</dbReference>
<evidence type="ECO:0000256" key="3">
    <source>
        <dbReference type="ARBA" id="ARBA00022679"/>
    </source>
</evidence>
<evidence type="ECO:0000256" key="6">
    <source>
        <dbReference type="ARBA" id="ARBA00022840"/>
    </source>
</evidence>
<dbReference type="AlphaFoldDB" id="A0A9Q8TYC2"/>
<evidence type="ECO:0000256" key="5">
    <source>
        <dbReference type="ARBA" id="ARBA00022777"/>
    </source>
</evidence>
<dbReference type="InterPro" id="IPR035907">
    <property type="entry name" value="Hppk_sf"/>
</dbReference>
<dbReference type="CDD" id="cd00483">
    <property type="entry name" value="HPPK"/>
    <property type="match status" value="1"/>
</dbReference>
<evidence type="ECO:0000256" key="7">
    <source>
        <dbReference type="ARBA" id="ARBA00022909"/>
    </source>
</evidence>
<keyword evidence="3 9" id="KW-0808">Transferase</keyword>
<dbReference type="InterPro" id="IPR000550">
    <property type="entry name" value="Hppk"/>
</dbReference>
<evidence type="ECO:0000259" key="8">
    <source>
        <dbReference type="Pfam" id="PF01288"/>
    </source>
</evidence>
<keyword evidence="5" id="KW-0418">Kinase</keyword>
<evidence type="ECO:0000313" key="9">
    <source>
        <dbReference type="EMBL" id="URQ63066.1"/>
    </source>
</evidence>
<dbReference type="Gene3D" id="3.30.70.560">
    <property type="entry name" value="7,8-Dihydro-6-hydroxymethylpterin-pyrophosphokinase HPPK"/>
    <property type="match status" value="1"/>
</dbReference>
<organism evidence="9 10">
    <name type="scientific">SAR86 cluster bacterium</name>
    <dbReference type="NCBI Taxonomy" id="2030880"/>
    <lineage>
        <taxon>Bacteria</taxon>
        <taxon>Pseudomonadati</taxon>
        <taxon>Pseudomonadota</taxon>
        <taxon>Gammaproteobacteria</taxon>
        <taxon>SAR86 cluster</taxon>
    </lineage>
</organism>
<keyword evidence="10" id="KW-1185">Reference proteome</keyword>
<dbReference type="PANTHER" id="PTHR43071:SF2">
    <property type="entry name" value="2-AMINO-4-HYDROXY-6-HYDROXYMETHYLDIHYDROPTERIDINE PYROPHOSPHOKINASE"/>
    <property type="match status" value="1"/>
</dbReference>
<name>A0A9Q8TYC2_9GAMM</name>
<gene>
    <name evidence="9" type="primary">folK</name>
    <name evidence="9" type="ORF">M9B40_04915</name>
</gene>
<proteinExistence type="predicted"/>
<protein>
    <recommendedName>
        <fullName evidence="2">2-amino-4-hydroxy-6-hydroxymethyldihydropteridine diphosphokinase</fullName>
        <ecNumber evidence="2">2.7.6.3</ecNumber>
    </recommendedName>
</protein>
<keyword evidence="4" id="KW-0547">Nucleotide-binding</keyword>
<evidence type="ECO:0000313" key="10">
    <source>
        <dbReference type="Proteomes" id="UP001056381"/>
    </source>
</evidence>
<evidence type="ECO:0000256" key="1">
    <source>
        <dbReference type="ARBA" id="ARBA00005051"/>
    </source>
</evidence>